<dbReference type="OMA" id="RELKFCL"/>
<evidence type="ECO:0000259" key="3">
    <source>
        <dbReference type="PROSITE" id="PS50222"/>
    </source>
</evidence>
<evidence type="ECO:0000256" key="2">
    <source>
        <dbReference type="ARBA" id="ARBA00023203"/>
    </source>
</evidence>
<keyword evidence="4" id="KW-1185">Reference proteome</keyword>
<name>A0A915JGM9_ROMCU</name>
<dbReference type="InterPro" id="IPR011992">
    <property type="entry name" value="EF-hand-dom_pair"/>
</dbReference>
<dbReference type="InterPro" id="IPR014837">
    <property type="entry name" value="EF-hand_Ca_insen"/>
</dbReference>
<dbReference type="WBParaSite" id="nRc.2.0.1.t25242-RA">
    <property type="protein sequence ID" value="nRc.2.0.1.t25242-RA"/>
    <property type="gene ID" value="nRc.2.0.1.g25242"/>
</dbReference>
<dbReference type="Gene3D" id="1.10.238.10">
    <property type="entry name" value="EF-hand"/>
    <property type="match status" value="2"/>
</dbReference>
<protein>
    <submittedName>
        <fullName evidence="5">EF-hand domain-containing protein</fullName>
    </submittedName>
</protein>
<keyword evidence="2" id="KW-0009">Actin-binding</keyword>
<organism evidence="4 5">
    <name type="scientific">Romanomermis culicivorax</name>
    <name type="common">Nematode worm</name>
    <dbReference type="NCBI Taxonomy" id="13658"/>
    <lineage>
        <taxon>Eukaryota</taxon>
        <taxon>Metazoa</taxon>
        <taxon>Ecdysozoa</taxon>
        <taxon>Nematoda</taxon>
        <taxon>Enoplea</taxon>
        <taxon>Dorylaimia</taxon>
        <taxon>Mermithida</taxon>
        <taxon>Mermithoidea</taxon>
        <taxon>Mermithidae</taxon>
        <taxon>Romanomermis</taxon>
    </lineage>
</organism>
<accession>A0A915JGM9</accession>
<proteinExistence type="predicted"/>
<dbReference type="PROSITE" id="PS50222">
    <property type="entry name" value="EF_HAND_2"/>
    <property type="match status" value="1"/>
</dbReference>
<dbReference type="Pfam" id="PF08726">
    <property type="entry name" value="EFhand_Ca_insen"/>
    <property type="match status" value="1"/>
</dbReference>
<evidence type="ECO:0000313" key="4">
    <source>
        <dbReference type="Proteomes" id="UP000887565"/>
    </source>
</evidence>
<dbReference type="GO" id="GO:0003779">
    <property type="term" value="F:actin binding"/>
    <property type="evidence" value="ECO:0007669"/>
    <property type="project" value="UniProtKB-KW"/>
</dbReference>
<evidence type="ECO:0000313" key="5">
    <source>
        <dbReference type="WBParaSite" id="nRc.2.0.1.t25242-RA"/>
    </source>
</evidence>
<dbReference type="GO" id="GO:0005509">
    <property type="term" value="F:calcium ion binding"/>
    <property type="evidence" value="ECO:0007669"/>
    <property type="project" value="InterPro"/>
</dbReference>
<sequence>MEKSGRLDHQQFKSCLRALGYDLPMVEEGQPEPEFQRILDIVDPKRDGYVTLQEYMAFMISKETENIQSSEEIESAFRALSKEYRPFVTAEELYA</sequence>
<reference evidence="5" key="1">
    <citation type="submission" date="2022-11" db="UniProtKB">
        <authorList>
            <consortium name="WormBaseParasite"/>
        </authorList>
    </citation>
    <scope>IDENTIFICATION</scope>
</reference>
<dbReference type="FunFam" id="1.10.238.10:FF:000020">
    <property type="entry name" value="spectrin alpha chain, non-erythrocytic 1"/>
    <property type="match status" value="1"/>
</dbReference>
<evidence type="ECO:0000256" key="1">
    <source>
        <dbReference type="ARBA" id="ARBA00022737"/>
    </source>
</evidence>
<dbReference type="InterPro" id="IPR002048">
    <property type="entry name" value="EF_hand_dom"/>
</dbReference>
<dbReference type="AlphaFoldDB" id="A0A915JGM9"/>
<dbReference type="SUPFAM" id="SSF47473">
    <property type="entry name" value="EF-hand"/>
    <property type="match status" value="1"/>
</dbReference>
<feature type="domain" description="EF-hand" evidence="3">
    <location>
        <begin position="30"/>
        <end position="65"/>
    </location>
</feature>
<dbReference type="Proteomes" id="UP000887565">
    <property type="component" value="Unplaced"/>
</dbReference>
<keyword evidence="1" id="KW-0677">Repeat</keyword>